<evidence type="ECO:0000313" key="3">
    <source>
        <dbReference type="Proteomes" id="UP001310022"/>
    </source>
</evidence>
<feature type="signal peptide" evidence="1">
    <location>
        <begin position="1"/>
        <end position="21"/>
    </location>
</feature>
<dbReference type="AlphaFoldDB" id="A0AAN4VY34"/>
<dbReference type="Proteomes" id="UP001310022">
    <property type="component" value="Unassembled WGS sequence"/>
</dbReference>
<evidence type="ECO:0000256" key="1">
    <source>
        <dbReference type="SAM" id="SignalP"/>
    </source>
</evidence>
<reference evidence="2 3" key="1">
    <citation type="submission" date="2021-12" db="EMBL/GenBank/DDBJ databases">
        <title>Genome sequencing of bacteria with rrn-lacking chromosome and rrn-plasmid.</title>
        <authorList>
            <person name="Anda M."/>
            <person name="Iwasaki W."/>
        </authorList>
    </citation>
    <scope>NUCLEOTIDE SEQUENCE [LARGE SCALE GENOMIC DNA]</scope>
    <source>
        <strain evidence="2 3">NBRC 15940</strain>
    </source>
</reference>
<proteinExistence type="predicted"/>
<gene>
    <name evidence="2" type="ORF">PEDI_16200</name>
</gene>
<dbReference type="EMBL" id="BQKE01000001">
    <property type="protein sequence ID" value="GJM61068.1"/>
    <property type="molecule type" value="Genomic_DNA"/>
</dbReference>
<feature type="chain" id="PRO_5042870267" evidence="1">
    <location>
        <begin position="22"/>
        <end position="119"/>
    </location>
</feature>
<name>A0AAN4VY34_9BACT</name>
<keyword evidence="3" id="KW-1185">Reference proteome</keyword>
<accession>A0AAN4VY34</accession>
<comment type="caution">
    <text evidence="2">The sequence shown here is derived from an EMBL/GenBank/DDBJ whole genome shotgun (WGS) entry which is preliminary data.</text>
</comment>
<sequence length="119" mass="13290">MRAFKMIAVFFFLGLGSVAMASENNDAEKANRVVVSFNHQNKSLILKRGADCCPNTNATINLNRVDELAYKTKIYRYFGGILRSNALGFETIVVEEGGEQNILDFNRENIALVVNNLID</sequence>
<evidence type="ECO:0000313" key="2">
    <source>
        <dbReference type="EMBL" id="GJM61068.1"/>
    </source>
</evidence>
<keyword evidence="1" id="KW-0732">Signal</keyword>
<dbReference type="RefSeq" id="WP_338236690.1">
    <property type="nucleotide sequence ID" value="NZ_BQKE01000001.1"/>
</dbReference>
<organism evidence="2 3">
    <name type="scientific">Persicobacter diffluens</name>
    <dbReference type="NCBI Taxonomy" id="981"/>
    <lineage>
        <taxon>Bacteria</taxon>
        <taxon>Pseudomonadati</taxon>
        <taxon>Bacteroidota</taxon>
        <taxon>Cytophagia</taxon>
        <taxon>Cytophagales</taxon>
        <taxon>Persicobacteraceae</taxon>
        <taxon>Persicobacter</taxon>
    </lineage>
</organism>
<protein>
    <submittedName>
        <fullName evidence="2">Uncharacterized protein</fullName>
    </submittedName>
</protein>